<dbReference type="PANTHER" id="PTHR35610">
    <property type="entry name" value="3-ISOPROPYLMALATE DEHYDRATASE-RELATED"/>
    <property type="match status" value="1"/>
</dbReference>
<dbReference type="InterPro" id="IPR038389">
    <property type="entry name" value="PSMG2_sf"/>
</dbReference>
<evidence type="ECO:0008006" key="2">
    <source>
        <dbReference type="Google" id="ProtNLM"/>
    </source>
</evidence>
<comment type="caution">
    <text evidence="1">The sequence shown here is derived from an EMBL/GenBank/DDBJ whole genome shotgun (WGS) entry which is preliminary data.</text>
</comment>
<proteinExistence type="predicted"/>
<dbReference type="SUPFAM" id="SSF159659">
    <property type="entry name" value="Cgl1923-like"/>
    <property type="match status" value="1"/>
</dbReference>
<sequence>MFINIEKRFDLEIGELTNPVVLIGWPGIALVAKLAITSIKDSIKAKEYLNIQYFDFPPKSVVEKGLLELPNAKVFYKPTEKEDGSDLFILTATFQPQSPEGVFEFSKIFCEEMDKLTGGKIQMYLSTGAMITDVVHDDPLVYICGTDQELMKSFLKYDNTKLYDGGSISGANGILPAYAGENNFAPGICLLAETLPLPMMSFDPRSSKALVSLLKEYFSIDMDFSILDEKIKEMEHVFDSFKKQADNFMKPPQEDRGGDSYFR</sequence>
<gene>
    <name evidence="1" type="ORF">LCGC14_0679350</name>
</gene>
<name>A0A0F9R8Z0_9ZZZZ</name>
<dbReference type="AlphaFoldDB" id="A0A0F9R8Z0"/>
<dbReference type="Gene3D" id="3.40.50.10900">
    <property type="entry name" value="PAC-like subunit"/>
    <property type="match status" value="1"/>
</dbReference>
<accession>A0A0F9R8Z0</accession>
<organism evidence="1">
    <name type="scientific">marine sediment metagenome</name>
    <dbReference type="NCBI Taxonomy" id="412755"/>
    <lineage>
        <taxon>unclassified sequences</taxon>
        <taxon>metagenomes</taxon>
        <taxon>ecological metagenomes</taxon>
    </lineage>
</organism>
<reference evidence="1" key="1">
    <citation type="journal article" date="2015" name="Nature">
        <title>Complex archaea that bridge the gap between prokaryotes and eukaryotes.</title>
        <authorList>
            <person name="Spang A."/>
            <person name="Saw J.H."/>
            <person name="Jorgensen S.L."/>
            <person name="Zaremba-Niedzwiedzka K."/>
            <person name="Martijn J."/>
            <person name="Lind A.E."/>
            <person name="van Eijk R."/>
            <person name="Schleper C."/>
            <person name="Guy L."/>
            <person name="Ettema T.J."/>
        </authorList>
    </citation>
    <scope>NUCLEOTIDE SEQUENCE</scope>
</reference>
<evidence type="ECO:0000313" key="1">
    <source>
        <dbReference type="EMBL" id="KKN45807.1"/>
    </source>
</evidence>
<dbReference type="InterPro" id="IPR019151">
    <property type="entry name" value="Proteasome_assmbl_chaperone_2"/>
</dbReference>
<dbReference type="PANTHER" id="PTHR35610:SF7">
    <property type="entry name" value="3-ISOPROPYLMALATE DEHYDRATASE"/>
    <property type="match status" value="1"/>
</dbReference>
<protein>
    <recommendedName>
        <fullName evidence="2">PAC2 family protein</fullName>
    </recommendedName>
</protein>
<dbReference type="EMBL" id="LAZR01001366">
    <property type="protein sequence ID" value="KKN45807.1"/>
    <property type="molecule type" value="Genomic_DNA"/>
</dbReference>
<dbReference type="Pfam" id="PF09754">
    <property type="entry name" value="PAC2"/>
    <property type="match status" value="1"/>
</dbReference>